<dbReference type="InterPro" id="IPR001107">
    <property type="entry name" value="Band_7"/>
</dbReference>
<dbReference type="InterPro" id="IPR036013">
    <property type="entry name" value="Band_7/SPFH_dom_sf"/>
</dbReference>
<protein>
    <submittedName>
        <fullName evidence="4">SPFH domain-containing protein</fullName>
    </submittedName>
</protein>
<evidence type="ECO:0000313" key="4">
    <source>
        <dbReference type="EMBL" id="WXA94389.1"/>
    </source>
</evidence>
<dbReference type="InterPro" id="IPR043202">
    <property type="entry name" value="Band-7_stomatin-like"/>
</dbReference>
<dbReference type="RefSeq" id="WP_394844995.1">
    <property type="nucleotide sequence ID" value="NZ_CP089982.1"/>
</dbReference>
<dbReference type="PANTHER" id="PTHR10264">
    <property type="entry name" value="BAND 7 PROTEIN-RELATED"/>
    <property type="match status" value="1"/>
</dbReference>
<feature type="domain" description="Band 7" evidence="3">
    <location>
        <begin position="27"/>
        <end position="192"/>
    </location>
</feature>
<dbReference type="PANTHER" id="PTHR10264:SF19">
    <property type="entry name" value="AT06885P-RELATED"/>
    <property type="match status" value="1"/>
</dbReference>
<comment type="similarity">
    <text evidence="2">Belongs to the band 7/mec-2 family.</text>
</comment>
<reference evidence="4 5" key="1">
    <citation type="submission" date="2021-12" db="EMBL/GenBank/DDBJ databases">
        <title>Discovery of the Pendulisporaceae a myxobacterial family with distinct sporulation behavior and unique specialized metabolism.</title>
        <authorList>
            <person name="Garcia R."/>
            <person name="Popoff A."/>
            <person name="Bader C.D."/>
            <person name="Loehr J."/>
            <person name="Walesch S."/>
            <person name="Walt C."/>
            <person name="Boldt J."/>
            <person name="Bunk B."/>
            <person name="Haeckl F.J.F.P.J."/>
            <person name="Gunesch A.P."/>
            <person name="Birkelbach J."/>
            <person name="Nuebel U."/>
            <person name="Pietschmann T."/>
            <person name="Bach T."/>
            <person name="Mueller R."/>
        </authorList>
    </citation>
    <scope>NUCLEOTIDE SEQUENCE [LARGE SCALE GENOMIC DNA]</scope>
    <source>
        <strain evidence="4 5">MSr12523</strain>
    </source>
</reference>
<dbReference type="EMBL" id="CP089982">
    <property type="protein sequence ID" value="WXA94389.1"/>
    <property type="molecule type" value="Genomic_DNA"/>
</dbReference>
<dbReference type="Proteomes" id="UP001379533">
    <property type="component" value="Chromosome"/>
</dbReference>
<keyword evidence="5" id="KW-1185">Reference proteome</keyword>
<evidence type="ECO:0000313" key="5">
    <source>
        <dbReference type="Proteomes" id="UP001379533"/>
    </source>
</evidence>
<sequence>MNDTWMLAVGAAMGFGLLPALGALLRALRVEVENEEVALVTRFGKLAGVLARPGWHWVLDRMLPHVKVIPVSLRRDFRNITNIRVNDARGTTVLVDIFLEFRVVDPVKATFDVADWDRSLDNAVSHAVISIFGNRAFNEILCDRTELNERLRRELEAETQRWGIGIELALVRNVSLLPEVSQQVVHRIAARLERAKAFVEEEVQQRVALCEAQTSARVAELLADAKAQYPAAVGRAYADLKKNPELFAAYEALYELSLVNPSRLTAFKGFAESEIRAADAAVLASPVEGGCPSSGAIPILGGGGTALQAHADRASGFDGDGE</sequence>
<organism evidence="4 5">
    <name type="scientific">Pendulispora brunnea</name>
    <dbReference type="NCBI Taxonomy" id="2905690"/>
    <lineage>
        <taxon>Bacteria</taxon>
        <taxon>Pseudomonadati</taxon>
        <taxon>Myxococcota</taxon>
        <taxon>Myxococcia</taxon>
        <taxon>Myxococcales</taxon>
        <taxon>Sorangiineae</taxon>
        <taxon>Pendulisporaceae</taxon>
        <taxon>Pendulispora</taxon>
    </lineage>
</organism>
<proteinExistence type="inferred from homology"/>
<gene>
    <name evidence="4" type="ORF">LZC95_49085</name>
</gene>
<dbReference type="SMART" id="SM00244">
    <property type="entry name" value="PHB"/>
    <property type="match status" value="1"/>
</dbReference>
<accession>A0ABZ2KBX9</accession>
<evidence type="ECO:0000259" key="3">
    <source>
        <dbReference type="SMART" id="SM00244"/>
    </source>
</evidence>
<dbReference type="Pfam" id="PF01145">
    <property type="entry name" value="Band_7"/>
    <property type="match status" value="1"/>
</dbReference>
<evidence type="ECO:0000256" key="1">
    <source>
        <dbReference type="ARBA" id="ARBA00004167"/>
    </source>
</evidence>
<name>A0ABZ2KBX9_9BACT</name>
<comment type="subcellular location">
    <subcellularLocation>
        <location evidence="1">Membrane</location>
        <topology evidence="1">Single-pass membrane protein</topology>
    </subcellularLocation>
</comment>
<dbReference type="SUPFAM" id="SSF117892">
    <property type="entry name" value="Band 7/SPFH domain"/>
    <property type="match status" value="1"/>
</dbReference>
<evidence type="ECO:0000256" key="2">
    <source>
        <dbReference type="ARBA" id="ARBA00008164"/>
    </source>
</evidence>
<dbReference type="Gene3D" id="3.30.479.30">
    <property type="entry name" value="Band 7 domain"/>
    <property type="match status" value="1"/>
</dbReference>